<dbReference type="Proteomes" id="UP000663864">
    <property type="component" value="Unassembled WGS sequence"/>
</dbReference>
<evidence type="ECO:0000313" key="2">
    <source>
        <dbReference type="EMBL" id="CAF1244530.1"/>
    </source>
</evidence>
<evidence type="ECO:0000256" key="1">
    <source>
        <dbReference type="SAM" id="MobiDB-lite"/>
    </source>
</evidence>
<gene>
    <name evidence="3" type="ORF">JBS370_LOCUS14196</name>
    <name evidence="2" type="ORF">ZHD862_LOCUS25055</name>
</gene>
<dbReference type="EMBL" id="CAJNOT010001750">
    <property type="protein sequence ID" value="CAF1244530.1"/>
    <property type="molecule type" value="Genomic_DNA"/>
</dbReference>
<accession>A0A819A8G9</accession>
<dbReference type="EMBL" id="CAJOBD010001263">
    <property type="protein sequence ID" value="CAF3780423.1"/>
    <property type="molecule type" value="Genomic_DNA"/>
</dbReference>
<dbReference type="AlphaFoldDB" id="A0A819A8G9"/>
<protein>
    <submittedName>
        <fullName evidence="3">Uncharacterized protein</fullName>
    </submittedName>
</protein>
<name>A0A819A8G9_9BILA</name>
<organism evidence="3 4">
    <name type="scientific">Rotaria sordida</name>
    <dbReference type="NCBI Taxonomy" id="392033"/>
    <lineage>
        <taxon>Eukaryota</taxon>
        <taxon>Metazoa</taxon>
        <taxon>Spiralia</taxon>
        <taxon>Gnathifera</taxon>
        <taxon>Rotifera</taxon>
        <taxon>Eurotatoria</taxon>
        <taxon>Bdelloidea</taxon>
        <taxon>Philodinida</taxon>
        <taxon>Philodinidae</taxon>
        <taxon>Rotaria</taxon>
    </lineage>
</organism>
<reference evidence="3" key="1">
    <citation type="submission" date="2021-02" db="EMBL/GenBank/DDBJ databases">
        <authorList>
            <person name="Nowell W R."/>
        </authorList>
    </citation>
    <scope>NUCLEOTIDE SEQUENCE</scope>
</reference>
<evidence type="ECO:0000313" key="3">
    <source>
        <dbReference type="EMBL" id="CAF3780423.1"/>
    </source>
</evidence>
<feature type="compositionally biased region" description="Basic and acidic residues" evidence="1">
    <location>
        <begin position="196"/>
        <end position="207"/>
    </location>
</feature>
<proteinExistence type="predicted"/>
<evidence type="ECO:0000313" key="4">
    <source>
        <dbReference type="Proteomes" id="UP000663836"/>
    </source>
</evidence>
<comment type="caution">
    <text evidence="3">The sequence shown here is derived from an EMBL/GenBank/DDBJ whole genome shotgun (WGS) entry which is preliminary data.</text>
</comment>
<dbReference type="Proteomes" id="UP000663836">
    <property type="component" value="Unassembled WGS sequence"/>
</dbReference>
<feature type="region of interest" description="Disordered" evidence="1">
    <location>
        <begin position="188"/>
        <end position="207"/>
    </location>
</feature>
<sequence>MIQIVKLFPSLSHHDETTGNLFEVALSSSSLKSHDDNDESIKWKWNQLLKDDPNNDMLHNSWRQSFNIRHLCVRELTIDEVLKRFTDYRRPATIVDASLKQSHHDQFSLLHSILIKKLLMNLKMMMINQTFKSDVEYYFNHLSIASPPVSTSQTNSLIILRNESIALLTIDESCYNLNYTGSNEISSSEKLSLTQQHEDELDTTKEDKKPCSIVKRKCKKH</sequence>